<organism evidence="11 12">
    <name type="scientific">Denticeps clupeoides</name>
    <name type="common">denticle herring</name>
    <dbReference type="NCBI Taxonomy" id="299321"/>
    <lineage>
        <taxon>Eukaryota</taxon>
        <taxon>Metazoa</taxon>
        <taxon>Chordata</taxon>
        <taxon>Craniata</taxon>
        <taxon>Vertebrata</taxon>
        <taxon>Euteleostomi</taxon>
        <taxon>Actinopterygii</taxon>
        <taxon>Neopterygii</taxon>
        <taxon>Teleostei</taxon>
        <taxon>Clupei</taxon>
        <taxon>Clupeiformes</taxon>
        <taxon>Denticipitoidei</taxon>
        <taxon>Denticipitidae</taxon>
        <taxon>Denticeps</taxon>
    </lineage>
</organism>
<keyword evidence="7 9" id="KW-0406">Ion transport</keyword>
<evidence type="ECO:0000313" key="12">
    <source>
        <dbReference type="Proteomes" id="UP000694580"/>
    </source>
</evidence>
<dbReference type="Ensembl" id="ENSDCDT00010039418.1">
    <property type="protein sequence ID" value="ENSDCDP00010031819.1"/>
    <property type="gene ID" value="ENSDCDG00010019899.1"/>
</dbReference>
<keyword evidence="5 9" id="KW-0375">Hydrogen ion transport</keyword>
<dbReference type="PANTHER" id="PTHR11629">
    <property type="entry name" value="VACUOLAR PROTON ATPASES"/>
    <property type="match status" value="1"/>
</dbReference>
<keyword evidence="6 9" id="KW-1133">Transmembrane helix</keyword>
<evidence type="ECO:0000256" key="9">
    <source>
        <dbReference type="RuleBase" id="RU361189"/>
    </source>
</evidence>
<comment type="function">
    <text evidence="9">Essential component of the vacuolar proton pump (V-ATPase), a multimeric enzyme that catalyzes the translocation of protons across the membranes. Required for assembly and activity of the V-ATPase.</text>
</comment>
<comment type="subcellular location">
    <subcellularLocation>
        <location evidence="1">Membrane</location>
        <topology evidence="1">Multi-pass membrane protein</topology>
    </subcellularLocation>
</comment>
<accession>A0AAY4CGR9</accession>
<evidence type="ECO:0000256" key="5">
    <source>
        <dbReference type="ARBA" id="ARBA00022781"/>
    </source>
</evidence>
<evidence type="ECO:0000256" key="1">
    <source>
        <dbReference type="ARBA" id="ARBA00004141"/>
    </source>
</evidence>
<evidence type="ECO:0000256" key="3">
    <source>
        <dbReference type="ARBA" id="ARBA00022448"/>
    </source>
</evidence>
<dbReference type="AlphaFoldDB" id="A0AAY4CGR9"/>
<dbReference type="Pfam" id="PF01496">
    <property type="entry name" value="V_ATPase_I"/>
    <property type="match status" value="3"/>
</dbReference>
<dbReference type="GO" id="GO:0000220">
    <property type="term" value="C:vacuolar proton-transporting V-type ATPase, V0 domain"/>
    <property type="evidence" value="ECO:0007669"/>
    <property type="project" value="InterPro"/>
</dbReference>
<dbReference type="PIRSF" id="PIRSF001293">
    <property type="entry name" value="ATP6V0A1"/>
    <property type="match status" value="1"/>
</dbReference>
<evidence type="ECO:0000256" key="6">
    <source>
        <dbReference type="ARBA" id="ARBA00022989"/>
    </source>
</evidence>
<evidence type="ECO:0000256" key="8">
    <source>
        <dbReference type="ARBA" id="ARBA00023136"/>
    </source>
</evidence>
<keyword evidence="10" id="KW-0175">Coiled coil</keyword>
<dbReference type="GO" id="GO:0051117">
    <property type="term" value="F:ATPase binding"/>
    <property type="evidence" value="ECO:0007669"/>
    <property type="project" value="TreeGrafter"/>
</dbReference>
<evidence type="ECO:0000256" key="2">
    <source>
        <dbReference type="ARBA" id="ARBA00009904"/>
    </source>
</evidence>
<dbReference type="GO" id="GO:0046961">
    <property type="term" value="F:proton-transporting ATPase activity, rotational mechanism"/>
    <property type="evidence" value="ECO:0007669"/>
    <property type="project" value="InterPro"/>
</dbReference>
<dbReference type="InterPro" id="IPR002490">
    <property type="entry name" value="V-ATPase_116kDa_su"/>
</dbReference>
<feature type="transmembrane region" description="Helical" evidence="9">
    <location>
        <begin position="375"/>
        <end position="399"/>
    </location>
</feature>
<reference evidence="11 12" key="1">
    <citation type="submission" date="2020-06" db="EMBL/GenBank/DDBJ databases">
        <authorList>
            <consortium name="Wellcome Sanger Institute Data Sharing"/>
        </authorList>
    </citation>
    <scope>NUCLEOTIDE SEQUENCE [LARGE SCALE GENOMIC DNA]</scope>
</reference>
<feature type="transmembrane region" description="Helical" evidence="9">
    <location>
        <begin position="725"/>
        <end position="747"/>
    </location>
</feature>
<feature type="transmembrane region" description="Helical" evidence="9">
    <location>
        <begin position="613"/>
        <end position="636"/>
    </location>
</feature>
<feature type="transmembrane region" description="Helical" evidence="9">
    <location>
        <begin position="420"/>
        <end position="438"/>
    </location>
</feature>
<protein>
    <recommendedName>
        <fullName evidence="9">V-type proton ATPase subunit a</fullName>
    </recommendedName>
</protein>
<dbReference type="PANTHER" id="PTHR11629:SF22">
    <property type="entry name" value="V-TYPE PROTON ATPASE 116 KDA SUBUNIT A 2"/>
    <property type="match status" value="1"/>
</dbReference>
<dbReference type="GO" id="GO:0005886">
    <property type="term" value="C:plasma membrane"/>
    <property type="evidence" value="ECO:0007669"/>
    <property type="project" value="TreeGrafter"/>
</dbReference>
<dbReference type="Proteomes" id="UP000694580">
    <property type="component" value="Chromosome 11"/>
</dbReference>
<evidence type="ECO:0000256" key="4">
    <source>
        <dbReference type="ARBA" id="ARBA00022692"/>
    </source>
</evidence>
<dbReference type="GO" id="GO:0007035">
    <property type="term" value="P:vacuolar acidification"/>
    <property type="evidence" value="ECO:0007669"/>
    <property type="project" value="TreeGrafter"/>
</dbReference>
<keyword evidence="12" id="KW-1185">Reference proteome</keyword>
<evidence type="ECO:0000313" key="11">
    <source>
        <dbReference type="Ensembl" id="ENSDCDP00010031819.1"/>
    </source>
</evidence>
<reference evidence="11" key="3">
    <citation type="submission" date="2025-09" db="UniProtKB">
        <authorList>
            <consortium name="Ensembl"/>
        </authorList>
    </citation>
    <scope>IDENTIFICATION</scope>
</reference>
<proteinExistence type="inferred from homology"/>
<keyword evidence="8 9" id="KW-0472">Membrane</keyword>
<sequence>MGSLFRGEEMCLAQLFLQSGSAYDCISELGELGLVEFRDLNPTVNSFQRKFVTEIKRCEEMERILGRLKCGFVFFPMVLQEQLQRLESELSEVTRNKEKLQKNLLELTEYTHMLQITRNFVQHSKIMMSLCPPKHSLLSSFCRFISGLIQQVKIEAFERMLWRVCKGYTILSYAEINECLQNPDTGEVTRSVVFLISYWGDQIGQKVKKICDCYHCHLYPYPSSNEERTDVVNGLRSRIQDLHTVLHRTEDYLRQVLNKASESVYTWVIQVKKMKAIYHILNLCSFDVTNKCLIAEVWCPVNDLSVLRKALEDCSRKSGATVPSFVNRIPSSDIPPTLIRTNKFTSGFQNIVDAYGVGSYREVNPAPYTIITFPFLFAVMFGDLGHGLIMSLFALWMVIYENDRKLKRSRNEFWNTFYDGRYIILMMGLFSIYTGLIYNDCFSKSLNIFGSSWSVRAMFAQDKWTKEMVNTNAFLTLDPNVTGVFNGPYPFGIDPIWNMASNRLTFLNSYKMKMSVILGIIHMTFGVVLGGINHIHFRKKFNLFLMLIPELLFLLFLFGYLVFMVVFKWLAFSAANSQAAPSILIHFINMFLMQGDTIPHLYSGQVGICWQQVFLLVIALLAVPVLLLGKPVYLYWLHKGQNRFGVYRVSVCIYSSLYLSSLLQFDFADIFLHQSIHTIEYCLGCVSNTASYLRLWALSLAHAQLSEVLWAMVMRVGLRVGSRVGILFLVPVFGLFAVLTVSILLVMEGLSAFLHALRLHWVEFQNKFYSGAGTKFSPFAFSLIHTGFENDGLPL</sequence>
<gene>
    <name evidence="11" type="primary">atp6v0a2b</name>
</gene>
<name>A0AAY4CGR9_9TELE</name>
<keyword evidence="4 9" id="KW-0812">Transmembrane</keyword>
<reference evidence="11" key="2">
    <citation type="submission" date="2025-08" db="UniProtKB">
        <authorList>
            <consortium name="Ensembl"/>
        </authorList>
    </citation>
    <scope>IDENTIFICATION</scope>
</reference>
<keyword evidence="3 9" id="KW-0813">Transport</keyword>
<feature type="transmembrane region" description="Helical" evidence="9">
    <location>
        <begin position="544"/>
        <end position="563"/>
    </location>
</feature>
<evidence type="ECO:0000256" key="10">
    <source>
        <dbReference type="SAM" id="Coils"/>
    </source>
</evidence>
<dbReference type="InterPro" id="IPR026028">
    <property type="entry name" value="V-type_ATPase_116kDa_su_euka"/>
</dbReference>
<feature type="transmembrane region" description="Helical" evidence="9">
    <location>
        <begin position="514"/>
        <end position="532"/>
    </location>
</feature>
<comment type="similarity">
    <text evidence="2 9">Belongs to the V-ATPase 116 kDa subunit family.</text>
</comment>
<dbReference type="GeneTree" id="ENSGT00950000182881"/>
<evidence type="ECO:0000256" key="7">
    <source>
        <dbReference type="ARBA" id="ARBA00023065"/>
    </source>
</evidence>
<feature type="coiled-coil region" evidence="10">
    <location>
        <begin position="83"/>
        <end position="110"/>
    </location>
</feature>